<comment type="caution">
    <text evidence="1">The sequence shown here is derived from an EMBL/GenBank/DDBJ whole genome shotgun (WGS) entry which is preliminary data.</text>
</comment>
<proteinExistence type="predicted"/>
<dbReference type="AlphaFoldDB" id="A0A420J146"/>
<accession>A0A420J146</accession>
<reference evidence="1 2" key="1">
    <citation type="journal article" date="2018" name="BMC Genomics">
        <title>Comparative genome analyses reveal sequence features reflecting distinct modes of host-adaptation between dicot and monocot powdery mildew.</title>
        <authorList>
            <person name="Wu Y."/>
            <person name="Ma X."/>
            <person name="Pan Z."/>
            <person name="Kale S.D."/>
            <person name="Song Y."/>
            <person name="King H."/>
            <person name="Zhang Q."/>
            <person name="Presley C."/>
            <person name="Deng X."/>
            <person name="Wei C.I."/>
            <person name="Xiao S."/>
        </authorList>
    </citation>
    <scope>NUCLEOTIDE SEQUENCE [LARGE SCALE GENOMIC DNA]</scope>
    <source>
        <strain evidence="1">UMSG1</strain>
    </source>
</reference>
<protein>
    <submittedName>
        <fullName evidence="1">Uncharacterized protein</fullName>
    </submittedName>
</protein>
<sequence length="75" mass="8834">MQLLPEEIVFDFLDGRSLEHFSVVIGRNKQRAAKDILEEVHAEIAEVEASRKRRHVEFDKFNKEVPEDNHQFNSN</sequence>
<evidence type="ECO:0000313" key="1">
    <source>
        <dbReference type="EMBL" id="RKF80473.1"/>
    </source>
</evidence>
<organism evidence="1 2">
    <name type="scientific">Golovinomyces cichoracearum</name>
    <dbReference type="NCBI Taxonomy" id="62708"/>
    <lineage>
        <taxon>Eukaryota</taxon>
        <taxon>Fungi</taxon>
        <taxon>Dikarya</taxon>
        <taxon>Ascomycota</taxon>
        <taxon>Pezizomycotina</taxon>
        <taxon>Leotiomycetes</taxon>
        <taxon>Erysiphales</taxon>
        <taxon>Erysiphaceae</taxon>
        <taxon>Golovinomyces</taxon>
    </lineage>
</organism>
<gene>
    <name evidence="1" type="ORF">GcM1_192003</name>
</gene>
<dbReference type="EMBL" id="MCBS01019293">
    <property type="protein sequence ID" value="RKF80473.1"/>
    <property type="molecule type" value="Genomic_DNA"/>
</dbReference>
<dbReference type="Proteomes" id="UP000285326">
    <property type="component" value="Unassembled WGS sequence"/>
</dbReference>
<evidence type="ECO:0000313" key="2">
    <source>
        <dbReference type="Proteomes" id="UP000285326"/>
    </source>
</evidence>
<name>A0A420J146_9PEZI</name>